<evidence type="ECO:0000256" key="1">
    <source>
        <dbReference type="SAM" id="MobiDB-lite"/>
    </source>
</evidence>
<feature type="region of interest" description="Disordered" evidence="1">
    <location>
        <begin position="102"/>
        <end position="130"/>
    </location>
</feature>
<organism evidence="3">
    <name type="scientific">Volvox carteri f. nagariensis</name>
    <dbReference type="NCBI Taxonomy" id="3068"/>
    <lineage>
        <taxon>Eukaryota</taxon>
        <taxon>Viridiplantae</taxon>
        <taxon>Chlorophyta</taxon>
        <taxon>core chlorophytes</taxon>
        <taxon>Chlorophyceae</taxon>
        <taxon>CS clade</taxon>
        <taxon>Chlamydomonadales</taxon>
        <taxon>Volvocaceae</taxon>
        <taxon>Volvox</taxon>
    </lineage>
</organism>
<dbReference type="KEGG" id="vcn:VOLCADRAFT_105131"/>
<keyword evidence="3" id="KW-1185">Reference proteome</keyword>
<protein>
    <submittedName>
        <fullName evidence="2">Uncharacterized protein</fullName>
    </submittedName>
</protein>
<dbReference type="GeneID" id="9615681"/>
<dbReference type="AlphaFoldDB" id="D8TYJ6"/>
<reference evidence="2 3" key="1">
    <citation type="journal article" date="2010" name="Science">
        <title>Genomic analysis of organismal complexity in the multicellular green alga Volvox carteri.</title>
        <authorList>
            <person name="Prochnik S.E."/>
            <person name="Umen J."/>
            <person name="Nedelcu A.M."/>
            <person name="Hallmann A."/>
            <person name="Miller S.M."/>
            <person name="Nishii I."/>
            <person name="Ferris P."/>
            <person name="Kuo A."/>
            <person name="Mitros T."/>
            <person name="Fritz-Laylin L.K."/>
            <person name="Hellsten U."/>
            <person name="Chapman J."/>
            <person name="Simakov O."/>
            <person name="Rensing S.A."/>
            <person name="Terry A."/>
            <person name="Pangilinan J."/>
            <person name="Kapitonov V."/>
            <person name="Jurka J."/>
            <person name="Salamov A."/>
            <person name="Shapiro H."/>
            <person name="Schmutz J."/>
            <person name="Grimwood J."/>
            <person name="Lindquist E."/>
            <person name="Lucas S."/>
            <person name="Grigoriev I.V."/>
            <person name="Schmitt R."/>
            <person name="Kirk D."/>
            <person name="Rokhsar D.S."/>
        </authorList>
    </citation>
    <scope>NUCLEOTIDE SEQUENCE [LARGE SCALE GENOMIC DNA]</scope>
    <source>
        <strain evidence="3">f. Nagariensis / Eve</strain>
    </source>
</reference>
<accession>D8TYJ6</accession>
<dbReference type="RefSeq" id="XP_002951510.1">
    <property type="nucleotide sequence ID" value="XM_002951464.1"/>
</dbReference>
<gene>
    <name evidence="2" type="ORF">VOLCADRAFT_105131</name>
</gene>
<dbReference type="Proteomes" id="UP000001058">
    <property type="component" value="Unassembled WGS sequence"/>
</dbReference>
<name>D8TYJ6_VOLCA</name>
<evidence type="ECO:0000313" key="3">
    <source>
        <dbReference type="Proteomes" id="UP000001058"/>
    </source>
</evidence>
<dbReference type="EMBL" id="GL378345">
    <property type="protein sequence ID" value="EFJ47321.1"/>
    <property type="molecule type" value="Genomic_DNA"/>
</dbReference>
<dbReference type="InParanoid" id="D8TYJ6"/>
<evidence type="ECO:0000313" key="2">
    <source>
        <dbReference type="EMBL" id="EFJ47321.1"/>
    </source>
</evidence>
<proteinExistence type="predicted"/>
<feature type="compositionally biased region" description="Basic residues" evidence="1">
    <location>
        <begin position="113"/>
        <end position="130"/>
    </location>
</feature>
<sequence>MLPSSWDNDASASYAWTTTIALETLACLPAPYWFDHNKPESRFTPCSVPDAAPPLPARAAQALSIVGKTLVIVSMQHKLAKGTSWRCSTSKNIHNHYARTGHTAVAASSPTKSQKRIKQSPHTLSHRTKR</sequence>